<feature type="region of interest" description="Disordered" evidence="1">
    <location>
        <begin position="64"/>
        <end position="89"/>
    </location>
</feature>
<dbReference type="AlphaFoldDB" id="A0AAU9VQE7"/>
<feature type="compositionally biased region" description="Acidic residues" evidence="1">
    <location>
        <begin position="66"/>
        <end position="77"/>
    </location>
</feature>
<dbReference type="EMBL" id="CALNXJ010000003">
    <property type="protein sequence ID" value="CAH3035446.1"/>
    <property type="molecule type" value="Genomic_DNA"/>
</dbReference>
<evidence type="ECO:0000256" key="1">
    <source>
        <dbReference type="SAM" id="MobiDB-lite"/>
    </source>
</evidence>
<name>A0AAU9VQE7_9CNID</name>
<reference evidence="2 3" key="1">
    <citation type="submission" date="2022-05" db="EMBL/GenBank/DDBJ databases">
        <authorList>
            <consortium name="Genoscope - CEA"/>
            <person name="William W."/>
        </authorList>
    </citation>
    <scope>NUCLEOTIDE SEQUENCE [LARGE SCALE GENOMIC DNA]</scope>
</reference>
<feature type="compositionally biased region" description="Basic and acidic residues" evidence="1">
    <location>
        <begin position="18"/>
        <end position="28"/>
    </location>
</feature>
<gene>
    <name evidence="2" type="ORF">PMEA_00017324</name>
</gene>
<keyword evidence="3" id="KW-1185">Reference proteome</keyword>
<sequence>MFLWNKEKQKKVQPVKRSALEKLDQGRAKEEEATDTIRKILIYWDITTRKSSVVDTEKLFEGGTYDQDEIGGDEDLDNTTVTRPSTHKKSMEDGFPLVLMKLRMGLSTIDLPESFLCHREHNRKHIPYLD</sequence>
<evidence type="ECO:0000313" key="2">
    <source>
        <dbReference type="EMBL" id="CAH3035446.1"/>
    </source>
</evidence>
<organism evidence="2 3">
    <name type="scientific">Pocillopora meandrina</name>
    <dbReference type="NCBI Taxonomy" id="46732"/>
    <lineage>
        <taxon>Eukaryota</taxon>
        <taxon>Metazoa</taxon>
        <taxon>Cnidaria</taxon>
        <taxon>Anthozoa</taxon>
        <taxon>Hexacorallia</taxon>
        <taxon>Scleractinia</taxon>
        <taxon>Astrocoeniina</taxon>
        <taxon>Pocilloporidae</taxon>
        <taxon>Pocillopora</taxon>
    </lineage>
</organism>
<evidence type="ECO:0000313" key="3">
    <source>
        <dbReference type="Proteomes" id="UP001159428"/>
    </source>
</evidence>
<feature type="region of interest" description="Disordered" evidence="1">
    <location>
        <begin position="1"/>
        <end position="28"/>
    </location>
</feature>
<protein>
    <submittedName>
        <fullName evidence="2">Uncharacterized protein</fullName>
    </submittedName>
</protein>
<dbReference type="Proteomes" id="UP001159428">
    <property type="component" value="Unassembled WGS sequence"/>
</dbReference>
<comment type="caution">
    <text evidence="2">The sequence shown here is derived from an EMBL/GenBank/DDBJ whole genome shotgun (WGS) entry which is preliminary data.</text>
</comment>
<accession>A0AAU9VQE7</accession>
<proteinExistence type="predicted"/>